<dbReference type="GO" id="GO:0016020">
    <property type="term" value="C:membrane"/>
    <property type="evidence" value="ECO:0007669"/>
    <property type="project" value="UniProtKB-SubCell"/>
</dbReference>
<feature type="transmembrane region" description="Helical" evidence="7">
    <location>
        <begin position="182"/>
        <end position="205"/>
    </location>
</feature>
<keyword evidence="6 7" id="KW-0472">Membrane</keyword>
<feature type="transmembrane region" description="Helical" evidence="7">
    <location>
        <begin position="113"/>
        <end position="135"/>
    </location>
</feature>
<dbReference type="Proteomes" id="UP000294513">
    <property type="component" value="Unassembled WGS sequence"/>
</dbReference>
<comment type="caution">
    <text evidence="9">The sequence shown here is derived from an EMBL/GenBank/DDBJ whole genome shotgun (WGS) entry which is preliminary data.</text>
</comment>
<dbReference type="PANTHER" id="PTHR32468:SF0">
    <property type="entry name" value="K(+)_H(+) ANTIPORTER 1"/>
    <property type="match status" value="1"/>
</dbReference>
<comment type="subcellular location">
    <subcellularLocation>
        <location evidence="1">Membrane</location>
        <topology evidence="1">Multi-pass membrane protein</topology>
    </subcellularLocation>
</comment>
<dbReference type="Pfam" id="PF00999">
    <property type="entry name" value="Na_H_Exchanger"/>
    <property type="match status" value="1"/>
</dbReference>
<feature type="transmembrane region" description="Helical" evidence="7">
    <location>
        <begin position="351"/>
        <end position="373"/>
    </location>
</feature>
<evidence type="ECO:0000256" key="7">
    <source>
        <dbReference type="SAM" id="Phobius"/>
    </source>
</evidence>
<dbReference type="GO" id="GO:1902600">
    <property type="term" value="P:proton transmembrane transport"/>
    <property type="evidence" value="ECO:0007669"/>
    <property type="project" value="InterPro"/>
</dbReference>
<dbReference type="Gene3D" id="1.20.1530.20">
    <property type="match status" value="1"/>
</dbReference>
<reference evidence="9 10" key="1">
    <citation type="submission" date="2019-03" db="EMBL/GenBank/DDBJ databases">
        <title>Draft genome sequences of novel Actinobacteria.</title>
        <authorList>
            <person name="Sahin N."/>
            <person name="Ay H."/>
            <person name="Saygin H."/>
        </authorList>
    </citation>
    <scope>NUCLEOTIDE SEQUENCE [LARGE SCALE GENOMIC DNA]</scope>
    <source>
        <strain evidence="9 10">H3C3</strain>
    </source>
</reference>
<keyword evidence="4 7" id="KW-1133">Transmembrane helix</keyword>
<evidence type="ECO:0000256" key="1">
    <source>
        <dbReference type="ARBA" id="ARBA00004141"/>
    </source>
</evidence>
<dbReference type="InterPro" id="IPR006153">
    <property type="entry name" value="Cation/H_exchanger_TM"/>
</dbReference>
<dbReference type="InterPro" id="IPR050794">
    <property type="entry name" value="CPA2_transporter"/>
</dbReference>
<keyword evidence="2" id="KW-0813">Transport</keyword>
<feature type="transmembrane region" description="Helical" evidence="7">
    <location>
        <begin position="15"/>
        <end position="33"/>
    </location>
</feature>
<feature type="transmembrane region" description="Helical" evidence="7">
    <location>
        <begin position="45"/>
        <end position="64"/>
    </location>
</feature>
<evidence type="ECO:0000313" key="10">
    <source>
        <dbReference type="Proteomes" id="UP000294513"/>
    </source>
</evidence>
<keyword evidence="3 7" id="KW-0812">Transmembrane</keyword>
<organism evidence="9 10">
    <name type="scientific">Actinomadura rubrisoli</name>
    <dbReference type="NCBI Taxonomy" id="2530368"/>
    <lineage>
        <taxon>Bacteria</taxon>
        <taxon>Bacillati</taxon>
        <taxon>Actinomycetota</taxon>
        <taxon>Actinomycetes</taxon>
        <taxon>Streptosporangiales</taxon>
        <taxon>Thermomonosporaceae</taxon>
        <taxon>Actinomadura</taxon>
    </lineage>
</organism>
<feature type="transmembrane region" description="Helical" evidence="7">
    <location>
        <begin position="147"/>
        <end position="170"/>
    </location>
</feature>
<keyword evidence="5" id="KW-0406">Ion transport</keyword>
<name>A0A4V2YY49_9ACTN</name>
<evidence type="ECO:0000256" key="6">
    <source>
        <dbReference type="ARBA" id="ARBA00023136"/>
    </source>
</evidence>
<protein>
    <submittedName>
        <fullName evidence="9">Cation:proton antiporter</fullName>
    </submittedName>
</protein>
<dbReference type="GO" id="GO:0015297">
    <property type="term" value="F:antiporter activity"/>
    <property type="evidence" value="ECO:0007669"/>
    <property type="project" value="InterPro"/>
</dbReference>
<dbReference type="InterPro" id="IPR038770">
    <property type="entry name" value="Na+/solute_symporter_sf"/>
</dbReference>
<dbReference type="AlphaFoldDB" id="A0A4V2YY49"/>
<dbReference type="PANTHER" id="PTHR32468">
    <property type="entry name" value="CATION/H + ANTIPORTER"/>
    <property type="match status" value="1"/>
</dbReference>
<feature type="transmembrane region" description="Helical" evidence="7">
    <location>
        <begin position="414"/>
        <end position="434"/>
    </location>
</feature>
<dbReference type="OrthoDB" id="9793589at2"/>
<evidence type="ECO:0000256" key="5">
    <source>
        <dbReference type="ARBA" id="ARBA00023065"/>
    </source>
</evidence>
<sequence length="467" mass="46877">MPLLAAPVAPLGGDVLLVFLLQVGILLGLAVLLGRLAARAGMPAVVGELAVGLVLGPSLLPHVAPGLSDWLLPQRPEQAHLLDGLGQVGVLMLVGVTGMHLDLELVRRRAGAALGISLGGLVPPFALGIGLGLVLPGLFLSPSADRLVFALFMGVAMCVSAIPVIAKTLMDLNLLHRNIGQLILTAGMVDDAFGWLMLAVVSAMAGGGGLGGDTLTAAVALVGIVVAAALVGRPVVRAAFRLGAGRTALTPRPGTVPGTAPGDGPDGGTAAGAPAAVAAVLILLGAAGTHALHLEAVFGAFVMGILVGNASGVDPARLAPLRTVTLSVLAPVFFATAGLRMDLTELARPQVALGGAAVLAIAVAGKFAGVYAGARLSRMTSWEGLALGAGLNARGVIEVVVAMVGLRLGVLTTAAYTVIVLVAIVTSVMAPPILRYAMARVEHTADEHLRRQRQDGLVSGETARSPG</sequence>
<proteinExistence type="predicted"/>
<feature type="transmembrane region" description="Helical" evidence="7">
    <location>
        <begin position="84"/>
        <end position="101"/>
    </location>
</feature>
<gene>
    <name evidence="9" type="ORF">E1298_11475</name>
</gene>
<evidence type="ECO:0000256" key="3">
    <source>
        <dbReference type="ARBA" id="ARBA00022692"/>
    </source>
</evidence>
<dbReference type="RefSeq" id="WP_131892159.1">
    <property type="nucleotide sequence ID" value="NZ_SMKU01000042.1"/>
</dbReference>
<dbReference type="EMBL" id="SMKU01000042">
    <property type="protein sequence ID" value="TDD91857.1"/>
    <property type="molecule type" value="Genomic_DNA"/>
</dbReference>
<keyword evidence="10" id="KW-1185">Reference proteome</keyword>
<feature type="transmembrane region" description="Helical" evidence="7">
    <location>
        <begin position="217"/>
        <end position="236"/>
    </location>
</feature>
<evidence type="ECO:0000259" key="8">
    <source>
        <dbReference type="Pfam" id="PF00999"/>
    </source>
</evidence>
<feature type="transmembrane region" description="Helical" evidence="7">
    <location>
        <begin position="319"/>
        <end position="339"/>
    </location>
</feature>
<evidence type="ECO:0000256" key="2">
    <source>
        <dbReference type="ARBA" id="ARBA00022448"/>
    </source>
</evidence>
<evidence type="ECO:0000313" key="9">
    <source>
        <dbReference type="EMBL" id="TDD91857.1"/>
    </source>
</evidence>
<feature type="domain" description="Cation/H+ exchanger transmembrane" evidence="8">
    <location>
        <begin position="30"/>
        <end position="434"/>
    </location>
</feature>
<evidence type="ECO:0000256" key="4">
    <source>
        <dbReference type="ARBA" id="ARBA00022989"/>
    </source>
</evidence>
<accession>A0A4V2YY49</accession>